<dbReference type="CDD" id="cd00067">
    <property type="entry name" value="GAL4"/>
    <property type="match status" value="1"/>
</dbReference>
<name>A0AAD9HBI8_9PEZI</name>
<comment type="caution">
    <text evidence="3">The sequence shown here is derived from an EMBL/GenBank/DDBJ whole genome shotgun (WGS) entry which is preliminary data.</text>
</comment>
<organism evidence="3 4">
    <name type="scientific">Colletotrichum zoysiae</name>
    <dbReference type="NCBI Taxonomy" id="1216348"/>
    <lineage>
        <taxon>Eukaryota</taxon>
        <taxon>Fungi</taxon>
        <taxon>Dikarya</taxon>
        <taxon>Ascomycota</taxon>
        <taxon>Pezizomycotina</taxon>
        <taxon>Sordariomycetes</taxon>
        <taxon>Hypocreomycetidae</taxon>
        <taxon>Glomerellales</taxon>
        <taxon>Glomerellaceae</taxon>
        <taxon>Colletotrichum</taxon>
        <taxon>Colletotrichum graminicola species complex</taxon>
    </lineage>
</organism>
<sequence>MASLPSAWAEELKVFGLPAGEDGRKRALKACLSCRSRKVRCDVSVVSQPCTNCRLHEKNCLVTGRGSRL</sequence>
<dbReference type="AlphaFoldDB" id="A0AAD9HBI8"/>
<dbReference type="SUPFAM" id="SSF57701">
    <property type="entry name" value="Zn2/Cys6 DNA-binding domain"/>
    <property type="match status" value="1"/>
</dbReference>
<reference evidence="3" key="1">
    <citation type="submission" date="2021-06" db="EMBL/GenBank/DDBJ databases">
        <title>Comparative genomics, transcriptomics and evolutionary studies reveal genomic signatures of adaptation to plant cell wall in hemibiotrophic fungi.</title>
        <authorList>
            <consortium name="DOE Joint Genome Institute"/>
            <person name="Baroncelli R."/>
            <person name="Diaz J.F."/>
            <person name="Benocci T."/>
            <person name="Peng M."/>
            <person name="Battaglia E."/>
            <person name="Haridas S."/>
            <person name="Andreopoulos W."/>
            <person name="Labutti K."/>
            <person name="Pangilinan J."/>
            <person name="Floch G.L."/>
            <person name="Makela M.R."/>
            <person name="Henrissat B."/>
            <person name="Grigoriev I.V."/>
            <person name="Crouch J.A."/>
            <person name="De Vries R.P."/>
            <person name="Sukno S.A."/>
            <person name="Thon M.R."/>
        </authorList>
    </citation>
    <scope>NUCLEOTIDE SEQUENCE</scope>
    <source>
        <strain evidence="3">MAFF235873</strain>
    </source>
</reference>
<proteinExistence type="predicted"/>
<dbReference type="SMART" id="SM00066">
    <property type="entry name" value="GAL4"/>
    <property type="match status" value="1"/>
</dbReference>
<dbReference type="PROSITE" id="PS50048">
    <property type="entry name" value="ZN2_CY6_FUNGAL_2"/>
    <property type="match status" value="1"/>
</dbReference>
<dbReference type="EMBL" id="MU842951">
    <property type="protein sequence ID" value="KAK2024892.1"/>
    <property type="molecule type" value="Genomic_DNA"/>
</dbReference>
<dbReference type="GO" id="GO:0008270">
    <property type="term" value="F:zinc ion binding"/>
    <property type="evidence" value="ECO:0007669"/>
    <property type="project" value="InterPro"/>
</dbReference>
<dbReference type="PROSITE" id="PS00463">
    <property type="entry name" value="ZN2_CY6_FUNGAL_1"/>
    <property type="match status" value="1"/>
</dbReference>
<dbReference type="Pfam" id="PF00172">
    <property type="entry name" value="Zn_clus"/>
    <property type="match status" value="1"/>
</dbReference>
<feature type="domain" description="Zn(2)-C6 fungal-type" evidence="2">
    <location>
        <begin position="30"/>
        <end position="62"/>
    </location>
</feature>
<protein>
    <recommendedName>
        <fullName evidence="2">Zn(2)-C6 fungal-type domain-containing protein</fullName>
    </recommendedName>
</protein>
<evidence type="ECO:0000259" key="2">
    <source>
        <dbReference type="PROSITE" id="PS50048"/>
    </source>
</evidence>
<evidence type="ECO:0000256" key="1">
    <source>
        <dbReference type="ARBA" id="ARBA00023242"/>
    </source>
</evidence>
<dbReference type="GO" id="GO:0000981">
    <property type="term" value="F:DNA-binding transcription factor activity, RNA polymerase II-specific"/>
    <property type="evidence" value="ECO:0007669"/>
    <property type="project" value="InterPro"/>
</dbReference>
<keyword evidence="1" id="KW-0539">Nucleus</keyword>
<keyword evidence="4" id="KW-1185">Reference proteome</keyword>
<dbReference type="Proteomes" id="UP001232148">
    <property type="component" value="Unassembled WGS sequence"/>
</dbReference>
<dbReference type="InterPro" id="IPR001138">
    <property type="entry name" value="Zn2Cys6_DnaBD"/>
</dbReference>
<evidence type="ECO:0000313" key="3">
    <source>
        <dbReference type="EMBL" id="KAK2024892.1"/>
    </source>
</evidence>
<evidence type="ECO:0000313" key="4">
    <source>
        <dbReference type="Proteomes" id="UP001232148"/>
    </source>
</evidence>
<dbReference type="Gene3D" id="4.10.240.10">
    <property type="entry name" value="Zn(2)-C6 fungal-type DNA-binding domain"/>
    <property type="match status" value="1"/>
</dbReference>
<accession>A0AAD9HBI8</accession>
<dbReference type="InterPro" id="IPR036864">
    <property type="entry name" value="Zn2-C6_fun-type_DNA-bd_sf"/>
</dbReference>
<gene>
    <name evidence="3" type="ORF">LX32DRAFT_79543</name>
</gene>